<sequence>MFTGIVHNVGTVKVRRDLEDACEFVITAPALPSEVLHGNCMAVNGCCLTVSEVDGDDFTVLVMLDTLSVTNLKRLSVGDKVNLENPLTLATPLGGHMVQGFVDIEVQLLQRKSFANFDTLRFGIPDEFNAYIVNKGPVALDGVSLTVFERGTDWFEVSMIPMTLDDTIFGELPEGAYVNLEVDLFAKYVESMLAMREMRDLPPQSHTA</sequence>
<dbReference type="PANTHER" id="PTHR21098:SF12">
    <property type="entry name" value="RIBOFLAVIN SYNTHASE"/>
    <property type="match status" value="1"/>
</dbReference>
<dbReference type="SUPFAM" id="SSF63380">
    <property type="entry name" value="Riboflavin synthase domain-like"/>
    <property type="match status" value="2"/>
</dbReference>
<dbReference type="PROSITE" id="PS51177">
    <property type="entry name" value="LUMAZINE_BIND"/>
    <property type="match status" value="2"/>
</dbReference>
<evidence type="ECO:0000256" key="3">
    <source>
        <dbReference type="ARBA" id="ARBA00004887"/>
    </source>
</evidence>
<evidence type="ECO:0000256" key="6">
    <source>
        <dbReference type="ARBA" id="ARBA00022619"/>
    </source>
</evidence>
<evidence type="ECO:0000313" key="12">
    <source>
        <dbReference type="EMBL" id="AZA13645.1"/>
    </source>
</evidence>
<dbReference type="Gene3D" id="2.40.30.20">
    <property type="match status" value="2"/>
</dbReference>
<evidence type="ECO:0000256" key="2">
    <source>
        <dbReference type="ARBA" id="ARBA00002803"/>
    </source>
</evidence>
<keyword evidence="7 12" id="KW-0808">Transferase</keyword>
<evidence type="ECO:0000256" key="5">
    <source>
        <dbReference type="ARBA" id="ARBA00013950"/>
    </source>
</evidence>
<dbReference type="GO" id="GO:0009231">
    <property type="term" value="P:riboflavin biosynthetic process"/>
    <property type="evidence" value="ECO:0007669"/>
    <property type="project" value="UniProtKB-KW"/>
</dbReference>
<dbReference type="PIRSF" id="PIRSF000498">
    <property type="entry name" value="Riboflavin_syn_A"/>
    <property type="match status" value="1"/>
</dbReference>
<keyword evidence="6" id="KW-0686">Riboflavin biosynthesis</keyword>
<dbReference type="KEGG" id="ccho:CCHOA_06230"/>
<evidence type="ECO:0000256" key="7">
    <source>
        <dbReference type="ARBA" id="ARBA00022679"/>
    </source>
</evidence>
<comment type="pathway">
    <text evidence="3">Cofactor biosynthesis; riboflavin biosynthesis; riboflavin from 2-hydroxy-3-oxobutyl phosphate and 5-amino-6-(D-ribitylamino)uracil: step 2/2.</text>
</comment>
<comment type="function">
    <text evidence="2">Catalyzes the dismutation of two molecules of 6,7-dimethyl-8-ribityllumazine, resulting in the formation of riboflavin and 5-amino-6-(D-ribitylamino)uracil.</text>
</comment>
<dbReference type="NCBIfam" id="TIGR00187">
    <property type="entry name" value="ribE"/>
    <property type="match status" value="1"/>
</dbReference>
<dbReference type="RefSeq" id="WP_123928005.1">
    <property type="nucleotide sequence ID" value="NZ_CP033896.1"/>
</dbReference>
<feature type="domain" description="Lumazine-binding" evidence="11">
    <location>
        <begin position="97"/>
        <end position="193"/>
    </location>
</feature>
<organism evidence="12 13">
    <name type="scientific">Corynebacterium choanae</name>
    <dbReference type="NCBI Taxonomy" id="1862358"/>
    <lineage>
        <taxon>Bacteria</taxon>
        <taxon>Bacillati</taxon>
        <taxon>Actinomycetota</taxon>
        <taxon>Actinomycetes</taxon>
        <taxon>Mycobacteriales</taxon>
        <taxon>Corynebacteriaceae</taxon>
        <taxon>Corynebacterium</taxon>
    </lineage>
</organism>
<dbReference type="PANTHER" id="PTHR21098">
    <property type="entry name" value="RIBOFLAVIN SYNTHASE ALPHA CHAIN"/>
    <property type="match status" value="1"/>
</dbReference>
<evidence type="ECO:0000256" key="9">
    <source>
        <dbReference type="NCBIfam" id="TIGR00187"/>
    </source>
</evidence>
<evidence type="ECO:0000313" key="13">
    <source>
        <dbReference type="Proteomes" id="UP000269019"/>
    </source>
</evidence>
<dbReference type="OrthoDB" id="9788537at2"/>
<proteinExistence type="predicted"/>
<dbReference type="NCBIfam" id="NF006767">
    <property type="entry name" value="PRK09289.1"/>
    <property type="match status" value="1"/>
</dbReference>
<comment type="catalytic activity">
    <reaction evidence="1">
        <text>2 6,7-dimethyl-8-(1-D-ribityl)lumazine + H(+) = 5-amino-6-(D-ribitylamino)uracil + riboflavin</text>
        <dbReference type="Rhea" id="RHEA:20772"/>
        <dbReference type="ChEBI" id="CHEBI:15378"/>
        <dbReference type="ChEBI" id="CHEBI:15934"/>
        <dbReference type="ChEBI" id="CHEBI:57986"/>
        <dbReference type="ChEBI" id="CHEBI:58201"/>
        <dbReference type="EC" id="2.5.1.9"/>
    </reaction>
</comment>
<dbReference type="Pfam" id="PF00677">
    <property type="entry name" value="Lum_binding"/>
    <property type="match status" value="2"/>
</dbReference>
<evidence type="ECO:0000256" key="1">
    <source>
        <dbReference type="ARBA" id="ARBA00000968"/>
    </source>
</evidence>
<dbReference type="InterPro" id="IPR023366">
    <property type="entry name" value="ATP_synth_asu-like_sf"/>
</dbReference>
<gene>
    <name evidence="12" type="primary">ribE</name>
    <name evidence="12" type="ORF">CCHOA_06230</name>
</gene>
<feature type="repeat" description="Lumazine-binding" evidence="10">
    <location>
        <begin position="97"/>
        <end position="193"/>
    </location>
</feature>
<dbReference type="InterPro" id="IPR026017">
    <property type="entry name" value="Lumazine-bd_dom"/>
</dbReference>
<evidence type="ECO:0000259" key="11">
    <source>
        <dbReference type="PROSITE" id="PS51177"/>
    </source>
</evidence>
<reference evidence="12 13" key="1">
    <citation type="submission" date="2018-11" db="EMBL/GenBank/DDBJ databases">
        <authorList>
            <person name="Kleinhagauer T."/>
            <person name="Glaeser S.P."/>
            <person name="Spergser J."/>
            <person name="Ruckert C."/>
            <person name="Kaempfer P."/>
            <person name="Busse H.-J."/>
        </authorList>
    </citation>
    <scope>NUCLEOTIDE SEQUENCE [LARGE SCALE GENOMIC DNA]</scope>
    <source>
        <strain evidence="12 13">200CH</strain>
    </source>
</reference>
<dbReference type="CDD" id="cd00402">
    <property type="entry name" value="Riboflavin_synthase_like"/>
    <property type="match status" value="1"/>
</dbReference>
<name>A0A3G6J6C3_9CORY</name>
<evidence type="ECO:0000256" key="8">
    <source>
        <dbReference type="ARBA" id="ARBA00022737"/>
    </source>
</evidence>
<feature type="repeat" description="Lumazine-binding" evidence="10">
    <location>
        <begin position="1"/>
        <end position="96"/>
    </location>
</feature>
<dbReference type="Proteomes" id="UP000269019">
    <property type="component" value="Chromosome"/>
</dbReference>
<protein>
    <recommendedName>
        <fullName evidence="5 9">Riboflavin synthase</fullName>
        <ecNumber evidence="4 9">2.5.1.9</ecNumber>
    </recommendedName>
</protein>
<feature type="domain" description="Lumazine-binding" evidence="11">
    <location>
        <begin position="1"/>
        <end position="96"/>
    </location>
</feature>
<dbReference type="InterPro" id="IPR017938">
    <property type="entry name" value="Riboflavin_synthase-like_b-brl"/>
</dbReference>
<dbReference type="EMBL" id="CP033896">
    <property type="protein sequence ID" value="AZA13645.1"/>
    <property type="molecule type" value="Genomic_DNA"/>
</dbReference>
<evidence type="ECO:0000256" key="10">
    <source>
        <dbReference type="PROSITE-ProRule" id="PRU00524"/>
    </source>
</evidence>
<accession>A0A3G6J6C3</accession>
<keyword evidence="13" id="KW-1185">Reference proteome</keyword>
<keyword evidence="8" id="KW-0677">Repeat</keyword>
<dbReference type="EC" id="2.5.1.9" evidence="4 9"/>
<dbReference type="AlphaFoldDB" id="A0A3G6J6C3"/>
<dbReference type="GO" id="GO:0004746">
    <property type="term" value="F:riboflavin synthase activity"/>
    <property type="evidence" value="ECO:0007669"/>
    <property type="project" value="UniProtKB-UniRule"/>
</dbReference>
<evidence type="ECO:0000256" key="4">
    <source>
        <dbReference type="ARBA" id="ARBA00012827"/>
    </source>
</evidence>
<dbReference type="InterPro" id="IPR001783">
    <property type="entry name" value="Lumazine-bd"/>
</dbReference>